<protein>
    <submittedName>
        <fullName evidence="9">Acyl-CoA dehydrogenase family protein</fullName>
        <ecNumber evidence="9">1.-.-.-</ecNumber>
    </submittedName>
</protein>
<dbReference type="SUPFAM" id="SSF47203">
    <property type="entry name" value="Acyl-CoA dehydrogenase C-terminal domain-like"/>
    <property type="match status" value="1"/>
</dbReference>
<keyword evidence="5 9" id="KW-0560">Oxidoreductase</keyword>
<feature type="region of interest" description="Disordered" evidence="6">
    <location>
        <begin position="1"/>
        <end position="30"/>
    </location>
</feature>
<dbReference type="Pfam" id="PF02771">
    <property type="entry name" value="Acyl-CoA_dh_N"/>
    <property type="match status" value="1"/>
</dbReference>
<dbReference type="InterPro" id="IPR036250">
    <property type="entry name" value="AcylCo_DH-like_C"/>
</dbReference>
<comment type="similarity">
    <text evidence="2">Belongs to the acyl-CoA dehydrogenase family.</text>
</comment>
<keyword evidence="4" id="KW-0274">FAD</keyword>
<dbReference type="EC" id="1.-.-.-" evidence="9"/>
<name>A0ABV9PPW1_9ACTN</name>
<dbReference type="InterPro" id="IPR013786">
    <property type="entry name" value="AcylCoA_DH/ox_N"/>
</dbReference>
<evidence type="ECO:0000256" key="1">
    <source>
        <dbReference type="ARBA" id="ARBA00001974"/>
    </source>
</evidence>
<feature type="domain" description="Acyl-CoA dehydrogenase/oxidase N-terminal" evidence="8">
    <location>
        <begin position="21"/>
        <end position="134"/>
    </location>
</feature>
<reference evidence="10" key="1">
    <citation type="journal article" date="2019" name="Int. J. Syst. Evol. Microbiol.">
        <title>The Global Catalogue of Microorganisms (GCM) 10K type strain sequencing project: providing services to taxonomists for standard genome sequencing and annotation.</title>
        <authorList>
            <consortium name="The Broad Institute Genomics Platform"/>
            <consortium name="The Broad Institute Genome Sequencing Center for Infectious Disease"/>
            <person name="Wu L."/>
            <person name="Ma J."/>
        </authorList>
    </citation>
    <scope>NUCLEOTIDE SEQUENCE [LARGE SCALE GENOMIC DNA]</scope>
    <source>
        <strain evidence="10">JCM 11882</strain>
    </source>
</reference>
<dbReference type="InterPro" id="IPR009100">
    <property type="entry name" value="AcylCoA_DH/oxidase_NM_dom_sf"/>
</dbReference>
<sequence length="393" mass="40652">MTASATSSADSAPTASPGVDTDEQAALRQSVASLLEKKSDSEAVRAAMNSEDGYDPALWSTLVEQIGAAALSIPEEFDGAGATWVETHLVCEELGRRLTPSPMLGSAVLSAQAVLAAGDAEASARLLPGIAAGEQVALCWAGAGGWATPGVRADSPVGSASVSLIGTAHHVLGADTASTLLVVAVTDDTVGLFELPASADGVTITRVPVMDPTRTLSRVEFDSASATPVATRHSFLSRLRAAAWAAISAEQVGAARAVLDATVQYTQERKQFGRVIGSFQALKHRMAEMYVRVETARSLSYSAAALVAQAQELADGPEADAAAYAAEIEAAAAKVYCSEALQWIAGESIQLHGGVGITWEYDTHLFFKRAHGTAQLLGQPHELLSALEVAAGL</sequence>
<dbReference type="RefSeq" id="WP_344991493.1">
    <property type="nucleotide sequence ID" value="NZ_BAABCD010000016.1"/>
</dbReference>
<dbReference type="Proteomes" id="UP001595836">
    <property type="component" value="Unassembled WGS sequence"/>
</dbReference>
<evidence type="ECO:0000256" key="6">
    <source>
        <dbReference type="SAM" id="MobiDB-lite"/>
    </source>
</evidence>
<evidence type="ECO:0000256" key="5">
    <source>
        <dbReference type="ARBA" id="ARBA00023002"/>
    </source>
</evidence>
<evidence type="ECO:0000256" key="4">
    <source>
        <dbReference type="ARBA" id="ARBA00022827"/>
    </source>
</evidence>
<dbReference type="Pfam" id="PF00441">
    <property type="entry name" value="Acyl-CoA_dh_1"/>
    <property type="match status" value="1"/>
</dbReference>
<dbReference type="InterPro" id="IPR046373">
    <property type="entry name" value="Acyl-CoA_Oxase/DH_mid-dom_sf"/>
</dbReference>
<organism evidence="9 10">
    <name type="scientific">Dietzia aurantiaca</name>
    <dbReference type="NCBI Taxonomy" id="983873"/>
    <lineage>
        <taxon>Bacteria</taxon>
        <taxon>Bacillati</taxon>
        <taxon>Actinomycetota</taxon>
        <taxon>Actinomycetes</taxon>
        <taxon>Mycobacteriales</taxon>
        <taxon>Dietziaceae</taxon>
        <taxon>Dietzia</taxon>
    </lineage>
</organism>
<keyword evidence="10" id="KW-1185">Reference proteome</keyword>
<dbReference type="PANTHER" id="PTHR43884">
    <property type="entry name" value="ACYL-COA DEHYDROGENASE"/>
    <property type="match status" value="1"/>
</dbReference>
<comment type="cofactor">
    <cofactor evidence="1">
        <name>FAD</name>
        <dbReference type="ChEBI" id="CHEBI:57692"/>
    </cofactor>
</comment>
<evidence type="ECO:0000313" key="10">
    <source>
        <dbReference type="Proteomes" id="UP001595836"/>
    </source>
</evidence>
<evidence type="ECO:0000259" key="7">
    <source>
        <dbReference type="Pfam" id="PF00441"/>
    </source>
</evidence>
<proteinExistence type="inferred from homology"/>
<gene>
    <name evidence="9" type="ORF">ACFO7U_05865</name>
</gene>
<dbReference type="InterPro" id="IPR009075">
    <property type="entry name" value="AcylCo_DH/oxidase_C"/>
</dbReference>
<dbReference type="EMBL" id="JBHSHP010000017">
    <property type="protein sequence ID" value="MFC4754304.1"/>
    <property type="molecule type" value="Genomic_DNA"/>
</dbReference>
<dbReference type="Gene3D" id="2.40.110.10">
    <property type="entry name" value="Butyryl-CoA Dehydrogenase, subunit A, domain 2"/>
    <property type="match status" value="1"/>
</dbReference>
<dbReference type="InterPro" id="IPR037069">
    <property type="entry name" value="AcylCoA_DH/ox_N_sf"/>
</dbReference>
<dbReference type="GO" id="GO:0016491">
    <property type="term" value="F:oxidoreductase activity"/>
    <property type="evidence" value="ECO:0007669"/>
    <property type="project" value="UniProtKB-KW"/>
</dbReference>
<dbReference type="SUPFAM" id="SSF56645">
    <property type="entry name" value="Acyl-CoA dehydrogenase NM domain-like"/>
    <property type="match status" value="1"/>
</dbReference>
<evidence type="ECO:0000256" key="2">
    <source>
        <dbReference type="ARBA" id="ARBA00009347"/>
    </source>
</evidence>
<accession>A0ABV9PPW1</accession>
<evidence type="ECO:0000313" key="9">
    <source>
        <dbReference type="EMBL" id="MFC4754304.1"/>
    </source>
</evidence>
<comment type="caution">
    <text evidence="9">The sequence shown here is derived from an EMBL/GenBank/DDBJ whole genome shotgun (WGS) entry which is preliminary data.</text>
</comment>
<keyword evidence="3" id="KW-0285">Flavoprotein</keyword>
<dbReference type="PANTHER" id="PTHR43884:SF20">
    <property type="entry name" value="ACYL-COA DEHYDROGENASE FADE28"/>
    <property type="match status" value="1"/>
</dbReference>
<dbReference type="Gene3D" id="1.20.140.10">
    <property type="entry name" value="Butyryl-CoA Dehydrogenase, subunit A, domain 3"/>
    <property type="match status" value="1"/>
</dbReference>
<dbReference type="Gene3D" id="1.10.540.10">
    <property type="entry name" value="Acyl-CoA dehydrogenase/oxidase, N-terminal domain"/>
    <property type="match status" value="1"/>
</dbReference>
<evidence type="ECO:0000256" key="3">
    <source>
        <dbReference type="ARBA" id="ARBA00022630"/>
    </source>
</evidence>
<evidence type="ECO:0000259" key="8">
    <source>
        <dbReference type="Pfam" id="PF02771"/>
    </source>
</evidence>
<feature type="domain" description="Acyl-CoA dehydrogenase/oxidase C-terminal" evidence="7">
    <location>
        <begin position="246"/>
        <end position="373"/>
    </location>
</feature>
<feature type="compositionally biased region" description="Low complexity" evidence="6">
    <location>
        <begin position="1"/>
        <end position="17"/>
    </location>
</feature>